<reference evidence="2" key="1">
    <citation type="submission" date="2021-01" db="EMBL/GenBank/DDBJ databases">
        <title>Whole genome shotgun sequence of Acrocarpospora phusangensis NBRC 108782.</title>
        <authorList>
            <person name="Komaki H."/>
            <person name="Tamura T."/>
        </authorList>
    </citation>
    <scope>NUCLEOTIDE SEQUENCE</scope>
    <source>
        <strain evidence="2">NBRC 108782</strain>
    </source>
</reference>
<comment type="caution">
    <text evidence="2">The sequence shown here is derived from an EMBL/GenBank/DDBJ whole genome shotgun (WGS) entry which is preliminary data.</text>
</comment>
<dbReference type="Proteomes" id="UP000640052">
    <property type="component" value="Unassembled WGS sequence"/>
</dbReference>
<proteinExistence type="predicted"/>
<evidence type="ECO:0000313" key="2">
    <source>
        <dbReference type="EMBL" id="GIH29799.1"/>
    </source>
</evidence>
<name>A0A919QKG0_9ACTN</name>
<evidence type="ECO:0000256" key="1">
    <source>
        <dbReference type="SAM" id="MobiDB-lite"/>
    </source>
</evidence>
<dbReference type="EMBL" id="BOOA01000169">
    <property type="protein sequence ID" value="GIH29799.1"/>
    <property type="molecule type" value="Genomic_DNA"/>
</dbReference>
<feature type="region of interest" description="Disordered" evidence="1">
    <location>
        <begin position="35"/>
        <end position="55"/>
    </location>
</feature>
<organism evidence="2 3">
    <name type="scientific">Acrocarpospora phusangensis</name>
    <dbReference type="NCBI Taxonomy" id="1070424"/>
    <lineage>
        <taxon>Bacteria</taxon>
        <taxon>Bacillati</taxon>
        <taxon>Actinomycetota</taxon>
        <taxon>Actinomycetes</taxon>
        <taxon>Streptosporangiales</taxon>
        <taxon>Streptosporangiaceae</taxon>
        <taxon>Acrocarpospora</taxon>
    </lineage>
</organism>
<dbReference type="AlphaFoldDB" id="A0A919QKG0"/>
<gene>
    <name evidence="2" type="ORF">Aph01nite_81090</name>
</gene>
<sequence length="71" mass="7823">MAKHTTIAAELDALNETHGHRWRIALSLVPGTERLTASQRSPTGGRFLPASTTGRTQRELRARMDRIDGLA</sequence>
<accession>A0A919QKG0</accession>
<evidence type="ECO:0000313" key="3">
    <source>
        <dbReference type="Proteomes" id="UP000640052"/>
    </source>
</evidence>
<protein>
    <submittedName>
        <fullName evidence="2">Uncharacterized protein</fullName>
    </submittedName>
</protein>
<keyword evidence="3" id="KW-1185">Reference proteome</keyword>